<dbReference type="InterPro" id="IPR029045">
    <property type="entry name" value="ClpP/crotonase-like_dom_sf"/>
</dbReference>
<name>A0A414IGX6_BACUN</name>
<dbReference type="AlphaFoldDB" id="A0A414IGX6"/>
<keyword evidence="4" id="KW-0378">Hydrolase</keyword>
<feature type="compositionally biased region" description="Basic and acidic residues" evidence="2">
    <location>
        <begin position="452"/>
        <end position="463"/>
    </location>
</feature>
<dbReference type="Proteomes" id="UP000442334">
    <property type="component" value="Unassembled WGS sequence"/>
</dbReference>
<dbReference type="GO" id="GO:0004252">
    <property type="term" value="F:serine-type endopeptidase activity"/>
    <property type="evidence" value="ECO:0007669"/>
    <property type="project" value="TreeGrafter"/>
</dbReference>
<reference evidence="3 6" key="2">
    <citation type="journal article" date="2019" name="Nat. Med.">
        <title>A library of human gut bacterial isolates paired with longitudinal multiomics data enables mechanistic microbiome research.</title>
        <authorList>
            <person name="Poyet M."/>
            <person name="Groussin M."/>
            <person name="Gibbons S.M."/>
            <person name="Avila-Pacheco J."/>
            <person name="Jiang X."/>
            <person name="Kearney S.M."/>
            <person name="Perrotta A.R."/>
            <person name="Berdy B."/>
            <person name="Zhao S."/>
            <person name="Lieberman T.D."/>
            <person name="Swanson P.K."/>
            <person name="Smith M."/>
            <person name="Roesemann S."/>
            <person name="Alexander J.E."/>
            <person name="Rich S.A."/>
            <person name="Livny J."/>
            <person name="Vlamakis H."/>
            <person name="Clish C."/>
            <person name="Bullock K."/>
            <person name="Deik A."/>
            <person name="Scott J."/>
            <person name="Pierce K.A."/>
            <person name="Xavier R.J."/>
            <person name="Alm E.J."/>
        </authorList>
    </citation>
    <scope>NUCLEOTIDE SEQUENCE [LARGE SCALE GENOMIC DNA]</scope>
    <source>
        <strain evidence="3 6">BIOML-A21</strain>
    </source>
</reference>
<evidence type="ECO:0000256" key="1">
    <source>
        <dbReference type="SAM" id="Coils"/>
    </source>
</evidence>
<dbReference type="Proteomes" id="UP000283601">
    <property type="component" value="Unassembled WGS sequence"/>
</dbReference>
<dbReference type="Pfam" id="PF00574">
    <property type="entry name" value="CLP_protease"/>
    <property type="match status" value="1"/>
</dbReference>
<gene>
    <name evidence="4" type="ORF">DW758_13640</name>
    <name evidence="3" type="ORF">GAQ34_03260</name>
</gene>
<organism evidence="4 5">
    <name type="scientific">Bacteroides uniformis</name>
    <dbReference type="NCBI Taxonomy" id="820"/>
    <lineage>
        <taxon>Bacteria</taxon>
        <taxon>Pseudomonadati</taxon>
        <taxon>Bacteroidota</taxon>
        <taxon>Bacteroidia</taxon>
        <taxon>Bacteroidales</taxon>
        <taxon>Bacteroidaceae</taxon>
        <taxon>Bacteroides</taxon>
    </lineage>
</organism>
<comment type="caution">
    <text evidence="4">The sequence shown here is derived from an EMBL/GenBank/DDBJ whole genome shotgun (WGS) entry which is preliminary data.</text>
</comment>
<evidence type="ECO:0000313" key="3">
    <source>
        <dbReference type="EMBL" id="KAB4187761.1"/>
    </source>
</evidence>
<keyword evidence="1" id="KW-0175">Coiled coil</keyword>
<proteinExistence type="predicted"/>
<evidence type="ECO:0000256" key="2">
    <source>
        <dbReference type="SAM" id="MobiDB-lite"/>
    </source>
</evidence>
<dbReference type="GO" id="GO:0006515">
    <property type="term" value="P:protein quality control for misfolded or incompletely synthesized proteins"/>
    <property type="evidence" value="ECO:0007669"/>
    <property type="project" value="TreeGrafter"/>
</dbReference>
<reference evidence="4 5" key="1">
    <citation type="submission" date="2018-08" db="EMBL/GenBank/DDBJ databases">
        <title>A genome reference for cultivated species of the human gut microbiota.</title>
        <authorList>
            <person name="Zou Y."/>
            <person name="Xue W."/>
            <person name="Luo G."/>
        </authorList>
    </citation>
    <scope>NUCLEOTIDE SEQUENCE [LARGE SCALE GENOMIC DNA]</scope>
    <source>
        <strain evidence="4 5">AM29-12AC</strain>
    </source>
</reference>
<dbReference type="PANTHER" id="PTHR10381">
    <property type="entry name" value="ATP-DEPENDENT CLP PROTEASE PROTEOLYTIC SUBUNIT"/>
    <property type="match status" value="1"/>
</dbReference>
<dbReference type="GO" id="GO:0009368">
    <property type="term" value="C:endopeptidase Clp complex"/>
    <property type="evidence" value="ECO:0007669"/>
    <property type="project" value="TreeGrafter"/>
</dbReference>
<accession>A0A414IGX6</accession>
<feature type="coiled-coil region" evidence="1">
    <location>
        <begin position="377"/>
        <end position="411"/>
    </location>
</feature>
<keyword evidence="4" id="KW-0645">Protease</keyword>
<feature type="region of interest" description="Disordered" evidence="2">
    <location>
        <begin position="29"/>
        <end position="52"/>
    </location>
</feature>
<dbReference type="PANTHER" id="PTHR10381:SF11">
    <property type="entry name" value="ATP-DEPENDENT CLP PROTEASE PROTEOLYTIC SUBUNIT, MITOCHONDRIAL"/>
    <property type="match status" value="1"/>
</dbReference>
<dbReference type="Gene3D" id="3.90.226.10">
    <property type="entry name" value="2-enoyl-CoA Hydratase, Chain A, domain 1"/>
    <property type="match status" value="1"/>
</dbReference>
<dbReference type="CDD" id="cd07016">
    <property type="entry name" value="S14_ClpP_1"/>
    <property type="match status" value="1"/>
</dbReference>
<dbReference type="EMBL" id="WCUA01000002">
    <property type="protein sequence ID" value="KAB4187761.1"/>
    <property type="molecule type" value="Genomic_DNA"/>
</dbReference>
<dbReference type="GO" id="GO:0051117">
    <property type="term" value="F:ATPase binding"/>
    <property type="evidence" value="ECO:0007669"/>
    <property type="project" value="TreeGrafter"/>
</dbReference>
<dbReference type="GO" id="GO:0004176">
    <property type="term" value="F:ATP-dependent peptidase activity"/>
    <property type="evidence" value="ECO:0007669"/>
    <property type="project" value="TreeGrafter"/>
</dbReference>
<sequence>MACGMYWQWTATGRSIGAGRRTHSCCSPQTRQADVPCRNGTAPHSRSPASRMNRPSILKTWRKYNRTTSFADTQHSFSQTFICPLTVPDVLGYRFFCVFLCAKISFMNETVITLFGAIDRYWYNKNYLKYFLDKAKGQPVRLKVSSYGGDVAEAVAMSALMAEHGNVTVEFISFNASAATILAFGAKSIEMHEDGMWLAHKCSLGVDIWGQLNADQLEDTIKELQNKKKSAEAIDLMIAQKYINRSGKSLKEIITLMEEERWMPAAEAKEWGFIDKIIPGTHKKPQVTNEMTDCFTALGLPLPAIGSEEKPEPEGRDKNLVSQIIDGIKGLFPAGNKTDISNSNTVMRKEFTFINQILNSEGIEEKDGKMLLTVENLQAINDAVKAANEAKAKAENDLAVANTAKETAENSLTAVVNDLDSLSDSIKNAADNKAKVQVIRDIVAKIPGTGTDSHREANEDNKFADIATDPINSFENE</sequence>
<evidence type="ECO:0000313" key="6">
    <source>
        <dbReference type="Proteomes" id="UP000442334"/>
    </source>
</evidence>
<evidence type="ECO:0000313" key="4">
    <source>
        <dbReference type="EMBL" id="RHE22259.1"/>
    </source>
</evidence>
<dbReference type="EMBL" id="QSJZ01000011">
    <property type="protein sequence ID" value="RHE22259.1"/>
    <property type="molecule type" value="Genomic_DNA"/>
</dbReference>
<dbReference type="InterPro" id="IPR023562">
    <property type="entry name" value="ClpP/TepA"/>
</dbReference>
<protein>
    <submittedName>
        <fullName evidence="4">Clp protease ClpP</fullName>
    </submittedName>
</protein>
<feature type="region of interest" description="Disordered" evidence="2">
    <location>
        <begin position="450"/>
        <end position="477"/>
    </location>
</feature>
<dbReference type="SUPFAM" id="SSF52096">
    <property type="entry name" value="ClpP/crotonase"/>
    <property type="match status" value="1"/>
</dbReference>
<evidence type="ECO:0000313" key="5">
    <source>
        <dbReference type="Proteomes" id="UP000283601"/>
    </source>
</evidence>